<gene>
    <name evidence="3" type="ORF">CYJ41_05560</name>
</gene>
<dbReference type="AlphaFoldDB" id="A0A2I1NAC6"/>
<reference evidence="3 4" key="1">
    <citation type="submission" date="2017-12" db="EMBL/GenBank/DDBJ databases">
        <title>Phylogenetic diversity of female urinary microbiome.</title>
        <authorList>
            <person name="Thomas-White K."/>
            <person name="Wolfe A.J."/>
        </authorList>
    </citation>
    <scope>NUCLEOTIDE SEQUENCE [LARGE SCALE GENOMIC DNA]</scope>
    <source>
        <strain evidence="3 4">UMB0112</strain>
    </source>
</reference>
<feature type="domain" description="Thioredoxin-like fold" evidence="2">
    <location>
        <begin position="123"/>
        <end position="213"/>
    </location>
</feature>
<comment type="caution">
    <text evidence="3">The sequence shown here is derived from an EMBL/GenBank/DDBJ whole genome shotgun (WGS) entry which is preliminary data.</text>
</comment>
<dbReference type="PANTHER" id="PTHR35272">
    <property type="entry name" value="THIOL:DISULFIDE INTERCHANGE PROTEIN DSBC-RELATED"/>
    <property type="match status" value="1"/>
</dbReference>
<dbReference type="InterPro" id="IPR012336">
    <property type="entry name" value="Thioredoxin-like_fold"/>
</dbReference>
<feature type="chain" id="PRO_5014168310" description="Thioredoxin-like fold domain-containing protein" evidence="1">
    <location>
        <begin position="18"/>
        <end position="238"/>
    </location>
</feature>
<name>A0A2I1NAC6_9BACT</name>
<evidence type="ECO:0000259" key="2">
    <source>
        <dbReference type="Pfam" id="PF13098"/>
    </source>
</evidence>
<keyword evidence="1" id="KW-0732">Signal</keyword>
<dbReference type="Gene3D" id="3.40.30.10">
    <property type="entry name" value="Glutaredoxin"/>
    <property type="match status" value="1"/>
</dbReference>
<evidence type="ECO:0000256" key="1">
    <source>
        <dbReference type="SAM" id="SignalP"/>
    </source>
</evidence>
<protein>
    <recommendedName>
        <fullName evidence="2">Thioredoxin-like fold domain-containing protein</fullName>
    </recommendedName>
</protein>
<dbReference type="InterPro" id="IPR051470">
    <property type="entry name" value="Thiol:disulfide_interchange"/>
</dbReference>
<dbReference type="PANTHER" id="PTHR35272:SF3">
    <property type="entry name" value="THIOL:DISULFIDE INTERCHANGE PROTEIN DSBC"/>
    <property type="match status" value="1"/>
</dbReference>
<dbReference type="Proteomes" id="UP000234639">
    <property type="component" value="Unassembled WGS sequence"/>
</dbReference>
<evidence type="ECO:0000313" key="3">
    <source>
        <dbReference type="EMBL" id="PKZ29305.1"/>
    </source>
</evidence>
<sequence length="238" mass="26782">MKKIVLTSIIAASSVFAATDAEIKNFFEKMVPGHAMSVEVEKRTPIPGLDGFEEVIYKVSQGDFSQKDAIYTKGDFIAQDLFNIKTKKSYKEEFINGMINENIAEIYKKEEAKNIIKLGNDPKKETLIMLSDADCPFCKKEMASIEEHLKENNYEIIMTSIHGPASHAKSAKIYEEASKAKNDAEKIKVLKKYYADNIPAVEGVDQKEIDRLNSLAEKYFKAGVQGVPFIVNKKELVK</sequence>
<accession>A0A2I1NAC6</accession>
<dbReference type="InterPro" id="IPR036249">
    <property type="entry name" value="Thioredoxin-like_sf"/>
</dbReference>
<dbReference type="RefSeq" id="WP_101637315.1">
    <property type="nucleotide sequence ID" value="NZ_PKHU01000004.1"/>
</dbReference>
<organism evidence="3 4">
    <name type="scientific">Campylobacter ureolyticus</name>
    <dbReference type="NCBI Taxonomy" id="827"/>
    <lineage>
        <taxon>Bacteria</taxon>
        <taxon>Pseudomonadati</taxon>
        <taxon>Campylobacterota</taxon>
        <taxon>Epsilonproteobacteria</taxon>
        <taxon>Campylobacterales</taxon>
        <taxon>Campylobacteraceae</taxon>
        <taxon>Campylobacter</taxon>
    </lineage>
</organism>
<feature type="signal peptide" evidence="1">
    <location>
        <begin position="1"/>
        <end position="17"/>
    </location>
</feature>
<dbReference type="SUPFAM" id="SSF52833">
    <property type="entry name" value="Thioredoxin-like"/>
    <property type="match status" value="1"/>
</dbReference>
<evidence type="ECO:0000313" key="4">
    <source>
        <dbReference type="Proteomes" id="UP000234639"/>
    </source>
</evidence>
<proteinExistence type="predicted"/>
<dbReference type="EMBL" id="PKHU01000004">
    <property type="protein sequence ID" value="PKZ29305.1"/>
    <property type="molecule type" value="Genomic_DNA"/>
</dbReference>
<dbReference type="Pfam" id="PF13098">
    <property type="entry name" value="Thioredoxin_2"/>
    <property type="match status" value="1"/>
</dbReference>